<evidence type="ECO:0000256" key="1">
    <source>
        <dbReference type="ARBA" id="ARBA00005051"/>
    </source>
</evidence>
<evidence type="ECO:0000259" key="14">
    <source>
        <dbReference type="Pfam" id="PF01288"/>
    </source>
</evidence>
<feature type="compositionally biased region" description="Basic and acidic residues" evidence="13">
    <location>
        <begin position="1"/>
        <end position="21"/>
    </location>
</feature>
<evidence type="ECO:0000256" key="4">
    <source>
        <dbReference type="ARBA" id="ARBA00016218"/>
    </source>
</evidence>
<dbReference type="PANTHER" id="PTHR43071:SF1">
    <property type="entry name" value="2-AMINO-4-HYDROXY-6-HYDROXYMETHYLDIHYDROPTERIDINE PYROPHOSPHOKINASE"/>
    <property type="match status" value="1"/>
</dbReference>
<dbReference type="GO" id="GO:0046656">
    <property type="term" value="P:folic acid biosynthetic process"/>
    <property type="evidence" value="ECO:0007669"/>
    <property type="project" value="UniProtKB-KW"/>
</dbReference>
<organism evidence="15 16">
    <name type="scientific">Variovorax boronicumulans</name>
    <dbReference type="NCBI Taxonomy" id="436515"/>
    <lineage>
        <taxon>Bacteria</taxon>
        <taxon>Pseudomonadati</taxon>
        <taxon>Pseudomonadota</taxon>
        <taxon>Betaproteobacteria</taxon>
        <taxon>Burkholderiales</taxon>
        <taxon>Comamonadaceae</taxon>
        <taxon>Variovorax</taxon>
    </lineage>
</organism>
<dbReference type="EMBL" id="JAUSRD010000004">
    <property type="protein sequence ID" value="MDP9893041.1"/>
    <property type="molecule type" value="Genomic_DNA"/>
</dbReference>
<comment type="similarity">
    <text evidence="2">Belongs to the HPPK family.</text>
</comment>
<dbReference type="Pfam" id="PF01288">
    <property type="entry name" value="HPPK"/>
    <property type="match status" value="1"/>
</dbReference>
<feature type="domain" description="7,8-dihydro-6-hydroxymethylpterin-pyrophosphokinase" evidence="14">
    <location>
        <begin position="72"/>
        <end position="199"/>
    </location>
</feature>
<protein>
    <recommendedName>
        <fullName evidence="4">2-amino-4-hydroxy-6-hydroxymethyldihydropteridine pyrophosphokinase</fullName>
        <ecNumber evidence="3">2.7.6.3</ecNumber>
    </recommendedName>
    <alternativeName>
        <fullName evidence="11">6-hydroxymethyl-7,8-dihydropterin pyrophosphokinase</fullName>
    </alternativeName>
    <alternativeName>
        <fullName evidence="12">7,8-dihydro-6-hydroxymethylpterin-pyrophosphokinase</fullName>
    </alternativeName>
</protein>
<evidence type="ECO:0000256" key="10">
    <source>
        <dbReference type="ARBA" id="ARBA00029409"/>
    </source>
</evidence>
<dbReference type="EC" id="2.7.6.3" evidence="3"/>
<feature type="compositionally biased region" description="Low complexity" evidence="13">
    <location>
        <begin position="25"/>
        <end position="59"/>
    </location>
</feature>
<evidence type="ECO:0000256" key="5">
    <source>
        <dbReference type="ARBA" id="ARBA00022679"/>
    </source>
</evidence>
<evidence type="ECO:0000256" key="9">
    <source>
        <dbReference type="ARBA" id="ARBA00022909"/>
    </source>
</evidence>
<comment type="function">
    <text evidence="10">Catalyzes the transfer of pyrophosphate from adenosine triphosphate (ATP) to 6-hydroxymethyl-7,8-dihydropterin, an enzymatic step in folate biosynthesis pathway.</text>
</comment>
<keyword evidence="5 15" id="KW-0808">Transferase</keyword>
<evidence type="ECO:0000256" key="13">
    <source>
        <dbReference type="SAM" id="MobiDB-lite"/>
    </source>
</evidence>
<sequence length="219" mass="23155">MSASDQPKDGKKNPKASDKAKAALPRAGGAKPPSAGARKGPPGGPPARRAPARAPTSRPRGPREDYPTVQAFVAIGANLGDAETSVKAAMAAIGALQRTTVTARSSLYRSEPVDAEGPDFVNAVVAVRTGLDAEQFLVALQRLETLAGRERPFPNAPRTLDLDLLMHGNSVMDTPTLTLPHPRMRERAFVLKPLVEIAPDKVPRAALARVTGQVVKRIV</sequence>
<dbReference type="GO" id="GO:0003848">
    <property type="term" value="F:2-amino-4-hydroxy-6-hydroxymethyldihydropteridine diphosphokinase activity"/>
    <property type="evidence" value="ECO:0007669"/>
    <property type="project" value="UniProtKB-EC"/>
</dbReference>
<proteinExistence type="inferred from homology"/>
<comment type="caution">
    <text evidence="15">The sequence shown here is derived from an EMBL/GenBank/DDBJ whole genome shotgun (WGS) entry which is preliminary data.</text>
</comment>
<evidence type="ECO:0000256" key="12">
    <source>
        <dbReference type="ARBA" id="ARBA00033413"/>
    </source>
</evidence>
<evidence type="ECO:0000313" key="16">
    <source>
        <dbReference type="Proteomes" id="UP001242045"/>
    </source>
</evidence>
<keyword evidence="6" id="KW-0547">Nucleotide-binding</keyword>
<keyword evidence="9" id="KW-0289">Folate biosynthesis</keyword>
<feature type="region of interest" description="Disordered" evidence="13">
    <location>
        <begin position="1"/>
        <end position="65"/>
    </location>
</feature>
<gene>
    <name evidence="15" type="ORF">J2W31_002152</name>
</gene>
<keyword evidence="7" id="KW-0418">Kinase</keyword>
<name>A0AAW8CYT5_9BURK</name>
<dbReference type="RefSeq" id="WP_307684742.1">
    <property type="nucleotide sequence ID" value="NZ_JAUSRD010000004.1"/>
</dbReference>
<dbReference type="Proteomes" id="UP001242045">
    <property type="component" value="Unassembled WGS sequence"/>
</dbReference>
<reference evidence="15" key="1">
    <citation type="submission" date="2023-07" db="EMBL/GenBank/DDBJ databases">
        <title>Sorghum-associated microbial communities from plants grown in Nebraska, USA.</title>
        <authorList>
            <person name="Schachtman D."/>
        </authorList>
    </citation>
    <scope>NUCLEOTIDE SEQUENCE</scope>
    <source>
        <strain evidence="15">DS3754</strain>
    </source>
</reference>
<dbReference type="PANTHER" id="PTHR43071">
    <property type="entry name" value="2-AMINO-4-HYDROXY-6-HYDROXYMETHYLDIHYDROPTERIDINE PYROPHOSPHOKINASE"/>
    <property type="match status" value="1"/>
</dbReference>
<evidence type="ECO:0000313" key="15">
    <source>
        <dbReference type="EMBL" id="MDP9893041.1"/>
    </source>
</evidence>
<keyword evidence="8" id="KW-0067">ATP-binding</keyword>
<evidence type="ECO:0000256" key="3">
    <source>
        <dbReference type="ARBA" id="ARBA00013253"/>
    </source>
</evidence>
<evidence type="ECO:0000256" key="11">
    <source>
        <dbReference type="ARBA" id="ARBA00029766"/>
    </source>
</evidence>
<dbReference type="NCBIfam" id="TIGR01498">
    <property type="entry name" value="folK"/>
    <property type="match status" value="1"/>
</dbReference>
<dbReference type="Gene3D" id="3.30.70.560">
    <property type="entry name" value="7,8-Dihydro-6-hydroxymethylpterin-pyrophosphokinase HPPK"/>
    <property type="match status" value="1"/>
</dbReference>
<dbReference type="GO" id="GO:0016301">
    <property type="term" value="F:kinase activity"/>
    <property type="evidence" value="ECO:0007669"/>
    <property type="project" value="UniProtKB-KW"/>
</dbReference>
<dbReference type="InterPro" id="IPR000550">
    <property type="entry name" value="Hppk"/>
</dbReference>
<dbReference type="InterPro" id="IPR035907">
    <property type="entry name" value="Hppk_sf"/>
</dbReference>
<accession>A0AAW8CYT5</accession>
<dbReference type="AlphaFoldDB" id="A0AAW8CYT5"/>
<evidence type="ECO:0000256" key="8">
    <source>
        <dbReference type="ARBA" id="ARBA00022840"/>
    </source>
</evidence>
<dbReference type="GO" id="GO:0005524">
    <property type="term" value="F:ATP binding"/>
    <property type="evidence" value="ECO:0007669"/>
    <property type="project" value="UniProtKB-KW"/>
</dbReference>
<dbReference type="CDD" id="cd00483">
    <property type="entry name" value="HPPK"/>
    <property type="match status" value="1"/>
</dbReference>
<dbReference type="SUPFAM" id="SSF55083">
    <property type="entry name" value="6-hydroxymethyl-7,8-dihydropterin pyrophosphokinase, HPPK"/>
    <property type="match status" value="1"/>
</dbReference>
<evidence type="ECO:0000256" key="6">
    <source>
        <dbReference type="ARBA" id="ARBA00022741"/>
    </source>
</evidence>
<evidence type="ECO:0000256" key="2">
    <source>
        <dbReference type="ARBA" id="ARBA00005810"/>
    </source>
</evidence>
<evidence type="ECO:0000256" key="7">
    <source>
        <dbReference type="ARBA" id="ARBA00022777"/>
    </source>
</evidence>
<comment type="pathway">
    <text evidence="1">Cofactor biosynthesis; tetrahydrofolate biosynthesis; 2-amino-4-hydroxy-6-hydroxymethyl-7,8-dihydropteridine diphosphate from 7,8-dihydroneopterin triphosphate: step 4/4.</text>
</comment>